<keyword evidence="2" id="KW-0812">Transmembrane</keyword>
<evidence type="ECO:0000313" key="4">
    <source>
        <dbReference type="Proteomes" id="UP001222027"/>
    </source>
</evidence>
<comment type="caution">
    <text evidence="3">The sequence shown here is derived from an EMBL/GenBank/DDBJ whole genome shotgun (WGS) entry which is preliminary data.</text>
</comment>
<gene>
    <name evidence="3" type="ORF">OPV22_004989</name>
</gene>
<evidence type="ECO:0000256" key="2">
    <source>
        <dbReference type="SAM" id="Phobius"/>
    </source>
</evidence>
<dbReference type="AlphaFoldDB" id="A0AAV8RQ43"/>
<evidence type="ECO:0000313" key="3">
    <source>
        <dbReference type="EMBL" id="KAJ8504103.1"/>
    </source>
</evidence>
<keyword evidence="4" id="KW-1185">Reference proteome</keyword>
<keyword evidence="2" id="KW-0472">Membrane</keyword>
<protein>
    <submittedName>
        <fullName evidence="3">Uncharacterized protein</fullName>
    </submittedName>
</protein>
<dbReference type="EMBL" id="JAQQAF010000002">
    <property type="protein sequence ID" value="KAJ8504103.1"/>
    <property type="molecule type" value="Genomic_DNA"/>
</dbReference>
<name>A0AAV8RQ43_ENSVE</name>
<keyword evidence="2" id="KW-1133">Transmembrane helix</keyword>
<proteinExistence type="predicted"/>
<evidence type="ECO:0000256" key="1">
    <source>
        <dbReference type="SAM" id="MobiDB-lite"/>
    </source>
</evidence>
<feature type="region of interest" description="Disordered" evidence="1">
    <location>
        <begin position="116"/>
        <end position="161"/>
    </location>
</feature>
<dbReference type="Proteomes" id="UP001222027">
    <property type="component" value="Unassembled WGS sequence"/>
</dbReference>
<organism evidence="3 4">
    <name type="scientific">Ensete ventricosum</name>
    <name type="common">Abyssinian banana</name>
    <name type="synonym">Musa ensete</name>
    <dbReference type="NCBI Taxonomy" id="4639"/>
    <lineage>
        <taxon>Eukaryota</taxon>
        <taxon>Viridiplantae</taxon>
        <taxon>Streptophyta</taxon>
        <taxon>Embryophyta</taxon>
        <taxon>Tracheophyta</taxon>
        <taxon>Spermatophyta</taxon>
        <taxon>Magnoliopsida</taxon>
        <taxon>Liliopsida</taxon>
        <taxon>Zingiberales</taxon>
        <taxon>Musaceae</taxon>
        <taxon>Ensete</taxon>
    </lineage>
</organism>
<sequence length="161" mass="17598">MAATSKGRPSEIIRWLSSTSLHSLPLLSPTKKASRPGHLLVRAQTFFFSVLFYFALVGILRSWHHLDPLLPCRRPLSSTEPSHSTVVMSADGGRGRRGGGAWGVLAAAGYSTLRRCRSPEEVPPGGRLRGVQPAAKPDHRCGGNRSRSRQRRLGEDSFSDN</sequence>
<accession>A0AAV8RQ43</accession>
<reference evidence="3 4" key="1">
    <citation type="submission" date="2022-12" db="EMBL/GenBank/DDBJ databases">
        <title>Chromosome-scale assembly of the Ensete ventricosum genome.</title>
        <authorList>
            <person name="Dussert Y."/>
            <person name="Stocks J."/>
            <person name="Wendawek A."/>
            <person name="Woldeyes F."/>
            <person name="Nichols R.A."/>
            <person name="Borrell J.S."/>
        </authorList>
    </citation>
    <scope>NUCLEOTIDE SEQUENCE [LARGE SCALE GENOMIC DNA]</scope>
    <source>
        <strain evidence="4">cv. Maze</strain>
        <tissue evidence="3">Seeds</tissue>
    </source>
</reference>
<feature type="transmembrane region" description="Helical" evidence="2">
    <location>
        <begin position="39"/>
        <end position="63"/>
    </location>
</feature>